<dbReference type="RefSeq" id="WP_168964303.1">
    <property type="nucleotide sequence ID" value="NZ_JABAEW010000119.1"/>
</dbReference>
<sequence>MKNRYIELIAIEADNNFIYFKIGKQTHRVIDFSSNGKTFKASNGILLKSFISPEYNPTFNTLFVKGMDEHKDNSILKCNRADFYLICEAITEYNKTDGAGYVKESIEDYYIISTDFTITELKFNNSDYDLENKKNGNFFRTREEAEETLKLFKYILKYKNIL</sequence>
<evidence type="ECO:0000313" key="1">
    <source>
        <dbReference type="EMBL" id="NMD89409.1"/>
    </source>
</evidence>
<protein>
    <submittedName>
        <fullName evidence="1">Uncharacterized protein</fullName>
    </submittedName>
</protein>
<name>A0A848B6T7_9BACT</name>
<evidence type="ECO:0000313" key="2">
    <source>
        <dbReference type="Proteomes" id="UP000576225"/>
    </source>
</evidence>
<comment type="caution">
    <text evidence="1">The sequence shown here is derived from an EMBL/GenBank/DDBJ whole genome shotgun (WGS) entry which is preliminary data.</text>
</comment>
<dbReference type="Proteomes" id="UP000576225">
    <property type="component" value="Unassembled WGS sequence"/>
</dbReference>
<reference evidence="1 2" key="1">
    <citation type="submission" date="2020-04" db="EMBL/GenBank/DDBJ databases">
        <authorList>
            <person name="Hitch T.C.A."/>
            <person name="Wylensek D."/>
            <person name="Clavel T."/>
        </authorList>
    </citation>
    <scope>NUCLEOTIDE SEQUENCE [LARGE SCALE GENOMIC DNA]</scope>
    <source>
        <strain evidence="1 2">COR2-253-APC-1A</strain>
    </source>
</reference>
<dbReference type="AlphaFoldDB" id="A0A848B6T7"/>
<dbReference type="EMBL" id="JABAEW010000119">
    <property type="protein sequence ID" value="NMD89409.1"/>
    <property type="molecule type" value="Genomic_DNA"/>
</dbReference>
<accession>A0A848B6T7</accession>
<organism evidence="1 2">
    <name type="scientific">Victivallis vadensis</name>
    <dbReference type="NCBI Taxonomy" id="172901"/>
    <lineage>
        <taxon>Bacteria</taxon>
        <taxon>Pseudomonadati</taxon>
        <taxon>Lentisphaerota</taxon>
        <taxon>Lentisphaeria</taxon>
        <taxon>Victivallales</taxon>
        <taxon>Victivallaceae</taxon>
        <taxon>Victivallis</taxon>
    </lineage>
</organism>
<proteinExistence type="predicted"/>
<gene>
    <name evidence="1" type="ORF">HF882_22750</name>
</gene>